<dbReference type="AlphaFoldDB" id="A0A0F9QX00"/>
<keyword evidence="5" id="KW-0460">Magnesium</keyword>
<evidence type="ECO:0000256" key="5">
    <source>
        <dbReference type="ARBA" id="ARBA00022842"/>
    </source>
</evidence>
<sequence>MKNDFIAALVPAYNEENNITPVLEVLKNISVLNQVLVIDDGSKDQTAEVAQKQGFDVLRLEKNGGKGAALEAGLKKIPDADIYIFIDADLVGLEAKHVEDMLSPLRLKNDISMTVGKFAGGRKSTDWAQRLVPQISGQRAMRSELAKALPSLKSEGFGVEVAITRFAKKNGFRAEEVILKNMTQVMKEEKMGISRGFANRLKMYSHIIKSIFKHSS</sequence>
<gene>
    <name evidence="7" type="ORF">LCGC14_0649070</name>
</gene>
<evidence type="ECO:0000313" key="7">
    <source>
        <dbReference type="EMBL" id="KKN48830.1"/>
    </source>
</evidence>
<dbReference type="InterPro" id="IPR050256">
    <property type="entry name" value="Glycosyltransferase_2"/>
</dbReference>
<name>A0A0F9QX00_9ZZZZ</name>
<dbReference type="PANTHER" id="PTHR48090:SF10">
    <property type="entry name" value="GLUCOSYL-3-PHOSPHOGLYCERATE SYNTHASE"/>
    <property type="match status" value="1"/>
</dbReference>
<organism evidence="7">
    <name type="scientific">marine sediment metagenome</name>
    <dbReference type="NCBI Taxonomy" id="412755"/>
    <lineage>
        <taxon>unclassified sequences</taxon>
        <taxon>metagenomes</taxon>
        <taxon>ecological metagenomes</taxon>
    </lineage>
</organism>
<dbReference type="EMBL" id="LAZR01001201">
    <property type="protein sequence ID" value="KKN48830.1"/>
    <property type="molecule type" value="Genomic_DNA"/>
</dbReference>
<accession>A0A0F9QX00</accession>
<dbReference type="InterPro" id="IPR001173">
    <property type="entry name" value="Glyco_trans_2-like"/>
</dbReference>
<evidence type="ECO:0000256" key="1">
    <source>
        <dbReference type="ARBA" id="ARBA00001946"/>
    </source>
</evidence>
<dbReference type="Pfam" id="PF00535">
    <property type="entry name" value="Glycos_transf_2"/>
    <property type="match status" value="1"/>
</dbReference>
<dbReference type="GO" id="GO:0016757">
    <property type="term" value="F:glycosyltransferase activity"/>
    <property type="evidence" value="ECO:0007669"/>
    <property type="project" value="UniProtKB-KW"/>
</dbReference>
<comment type="similarity">
    <text evidence="2">Belongs to the glycosyltransferase 2 family.</text>
</comment>
<evidence type="ECO:0000256" key="2">
    <source>
        <dbReference type="ARBA" id="ARBA00006739"/>
    </source>
</evidence>
<evidence type="ECO:0000256" key="4">
    <source>
        <dbReference type="ARBA" id="ARBA00022679"/>
    </source>
</evidence>
<reference evidence="7" key="1">
    <citation type="journal article" date="2015" name="Nature">
        <title>Complex archaea that bridge the gap between prokaryotes and eukaryotes.</title>
        <authorList>
            <person name="Spang A."/>
            <person name="Saw J.H."/>
            <person name="Jorgensen S.L."/>
            <person name="Zaremba-Niedzwiedzka K."/>
            <person name="Martijn J."/>
            <person name="Lind A.E."/>
            <person name="van Eijk R."/>
            <person name="Schleper C."/>
            <person name="Guy L."/>
            <person name="Ettema T.J."/>
        </authorList>
    </citation>
    <scope>NUCLEOTIDE SEQUENCE</scope>
</reference>
<dbReference type="Gene3D" id="3.90.550.10">
    <property type="entry name" value="Spore Coat Polysaccharide Biosynthesis Protein SpsA, Chain A"/>
    <property type="match status" value="1"/>
</dbReference>
<evidence type="ECO:0000259" key="6">
    <source>
        <dbReference type="Pfam" id="PF00535"/>
    </source>
</evidence>
<keyword evidence="3" id="KW-0328">Glycosyltransferase</keyword>
<evidence type="ECO:0000256" key="3">
    <source>
        <dbReference type="ARBA" id="ARBA00022676"/>
    </source>
</evidence>
<protein>
    <recommendedName>
        <fullName evidence="6">Glycosyltransferase 2-like domain-containing protein</fullName>
    </recommendedName>
</protein>
<dbReference type="InterPro" id="IPR029044">
    <property type="entry name" value="Nucleotide-diphossugar_trans"/>
</dbReference>
<dbReference type="CDD" id="cd04179">
    <property type="entry name" value="DPM_DPG-synthase_like"/>
    <property type="match status" value="1"/>
</dbReference>
<comment type="cofactor">
    <cofactor evidence="1">
        <name>Mg(2+)</name>
        <dbReference type="ChEBI" id="CHEBI:18420"/>
    </cofactor>
</comment>
<dbReference type="PANTHER" id="PTHR48090">
    <property type="entry name" value="UNDECAPRENYL-PHOSPHATE 4-DEOXY-4-FORMAMIDO-L-ARABINOSE TRANSFERASE-RELATED"/>
    <property type="match status" value="1"/>
</dbReference>
<dbReference type="SUPFAM" id="SSF53448">
    <property type="entry name" value="Nucleotide-diphospho-sugar transferases"/>
    <property type="match status" value="1"/>
</dbReference>
<keyword evidence="4" id="KW-0808">Transferase</keyword>
<feature type="domain" description="Glycosyltransferase 2-like" evidence="6">
    <location>
        <begin position="9"/>
        <end position="130"/>
    </location>
</feature>
<proteinExistence type="inferred from homology"/>
<comment type="caution">
    <text evidence="7">The sequence shown here is derived from an EMBL/GenBank/DDBJ whole genome shotgun (WGS) entry which is preliminary data.</text>
</comment>